<comment type="subcellular location">
    <subcellularLocation>
        <location evidence="1">Membrane</location>
        <topology evidence="1">Multi-pass membrane protein</topology>
    </subcellularLocation>
</comment>
<dbReference type="Pfam" id="PF01284">
    <property type="entry name" value="MARVEL"/>
    <property type="match status" value="1"/>
</dbReference>
<accession>A0ABR0EG95</accession>
<evidence type="ECO:0000256" key="3">
    <source>
        <dbReference type="ARBA" id="ARBA00022989"/>
    </source>
</evidence>
<keyword evidence="3 5" id="KW-1133">Transmembrane helix</keyword>
<dbReference type="PANTHER" id="PTHR28165:SF2">
    <property type="entry name" value="MARVEL DOMAIN-CONTAINING PROTEIN"/>
    <property type="match status" value="1"/>
</dbReference>
<feature type="transmembrane region" description="Helical" evidence="5">
    <location>
        <begin position="204"/>
        <end position="227"/>
    </location>
</feature>
<comment type="caution">
    <text evidence="7">The sequence shown here is derived from an EMBL/GenBank/DDBJ whole genome shotgun (WGS) entry which is preliminary data.</text>
</comment>
<evidence type="ECO:0000256" key="2">
    <source>
        <dbReference type="ARBA" id="ARBA00022692"/>
    </source>
</evidence>
<evidence type="ECO:0000313" key="8">
    <source>
        <dbReference type="Proteomes" id="UP001305779"/>
    </source>
</evidence>
<feature type="transmembrane region" description="Helical" evidence="5">
    <location>
        <begin position="161"/>
        <end position="184"/>
    </location>
</feature>
<evidence type="ECO:0000259" key="6">
    <source>
        <dbReference type="Pfam" id="PF01284"/>
    </source>
</evidence>
<feature type="transmembrane region" description="Helical" evidence="5">
    <location>
        <begin position="131"/>
        <end position="149"/>
    </location>
</feature>
<reference evidence="7 8" key="1">
    <citation type="journal article" date="2023" name="G3 (Bethesda)">
        <title>A chromosome-level genome assembly of Zasmidium syzygii isolated from banana leaves.</title>
        <authorList>
            <person name="van Westerhoven A.C."/>
            <person name="Mehrabi R."/>
            <person name="Talebi R."/>
            <person name="Steentjes M.B.F."/>
            <person name="Corcolon B."/>
            <person name="Chong P.A."/>
            <person name="Kema G.H.J."/>
            <person name="Seidl M.F."/>
        </authorList>
    </citation>
    <scope>NUCLEOTIDE SEQUENCE [LARGE SCALE GENOMIC DNA]</scope>
    <source>
        <strain evidence="7 8">P124</strain>
    </source>
</reference>
<protein>
    <recommendedName>
        <fullName evidence="6">MARVEL domain-containing protein</fullName>
    </recommendedName>
</protein>
<feature type="transmembrane region" description="Helical" evidence="5">
    <location>
        <begin position="12"/>
        <end position="31"/>
    </location>
</feature>
<keyword evidence="4 5" id="KW-0472">Membrane</keyword>
<keyword evidence="2 5" id="KW-0812">Transmembrane</keyword>
<organism evidence="7 8">
    <name type="scientific">Zasmidium cellare</name>
    <name type="common">Wine cellar mold</name>
    <name type="synonym">Racodium cellare</name>
    <dbReference type="NCBI Taxonomy" id="395010"/>
    <lineage>
        <taxon>Eukaryota</taxon>
        <taxon>Fungi</taxon>
        <taxon>Dikarya</taxon>
        <taxon>Ascomycota</taxon>
        <taxon>Pezizomycotina</taxon>
        <taxon>Dothideomycetes</taxon>
        <taxon>Dothideomycetidae</taxon>
        <taxon>Mycosphaerellales</taxon>
        <taxon>Mycosphaerellaceae</taxon>
        <taxon>Zasmidium</taxon>
    </lineage>
</organism>
<feature type="transmembrane region" description="Helical" evidence="5">
    <location>
        <begin position="284"/>
        <end position="304"/>
    </location>
</feature>
<feature type="domain" description="MARVEL" evidence="6">
    <location>
        <begin position="8"/>
        <end position="146"/>
    </location>
</feature>
<evidence type="ECO:0000256" key="4">
    <source>
        <dbReference type="ARBA" id="ARBA00023136"/>
    </source>
</evidence>
<feature type="transmembrane region" description="Helical" evidence="5">
    <location>
        <begin position="234"/>
        <end position="255"/>
    </location>
</feature>
<evidence type="ECO:0000256" key="1">
    <source>
        <dbReference type="ARBA" id="ARBA00004141"/>
    </source>
</evidence>
<sequence length="324" mass="34323">MEGSRLGLYVTRAFQLIFAIIALGVSAHLAAEVSDLEDACNRRGSDDYCDYFLGRLPESSAYAAFTGAFGTLAAIVGLVAAFVSSIPWVVALVFDVLATIFFLAGGINSAVLRGDGECKADFCREWTASTAFMFLGFFASLVAAVLVAVSRRSGGKSSAVLCAIVVIGLSLAWIKVIENLLHLYQNYYDGLKSIYDPVLSSLKFDLFAGAFALVDVALTVAASFLAVIPCLVCIVVDALSALFLIAGGLATVVIMKKSNMDGVGACDVEEGESKSLCTKLQADAAFLIIGFLTTSIAAALFFLTQRRKKGNTPRYPAIQHGVEL</sequence>
<dbReference type="InterPro" id="IPR052649">
    <property type="entry name" value="NCE102-like"/>
</dbReference>
<proteinExistence type="predicted"/>
<keyword evidence="8" id="KW-1185">Reference proteome</keyword>
<dbReference type="EMBL" id="JAXOVC010000006">
    <property type="protein sequence ID" value="KAK4500537.1"/>
    <property type="molecule type" value="Genomic_DNA"/>
</dbReference>
<dbReference type="PANTHER" id="PTHR28165">
    <property type="entry name" value="NON-CLASSICAL EXPORT PROTEIN 2-RELATED"/>
    <property type="match status" value="1"/>
</dbReference>
<gene>
    <name evidence="7" type="ORF">PRZ48_008726</name>
</gene>
<feature type="transmembrane region" description="Helical" evidence="5">
    <location>
        <begin position="89"/>
        <end position="111"/>
    </location>
</feature>
<dbReference type="Proteomes" id="UP001305779">
    <property type="component" value="Unassembled WGS sequence"/>
</dbReference>
<evidence type="ECO:0000313" key="7">
    <source>
        <dbReference type="EMBL" id="KAK4500537.1"/>
    </source>
</evidence>
<name>A0ABR0EG95_ZASCE</name>
<feature type="transmembrane region" description="Helical" evidence="5">
    <location>
        <begin position="61"/>
        <end position="82"/>
    </location>
</feature>
<dbReference type="InterPro" id="IPR008253">
    <property type="entry name" value="Marvel"/>
</dbReference>
<evidence type="ECO:0000256" key="5">
    <source>
        <dbReference type="SAM" id="Phobius"/>
    </source>
</evidence>